<evidence type="ECO:0000313" key="4">
    <source>
        <dbReference type="Proteomes" id="UP000244248"/>
    </source>
</evidence>
<dbReference type="OrthoDB" id="285216at2"/>
<name>A0A2T5MC65_9GAMM</name>
<keyword evidence="4" id="KW-1185">Reference proteome</keyword>
<evidence type="ECO:0000313" key="3">
    <source>
        <dbReference type="EMBL" id="PTU30151.1"/>
    </source>
</evidence>
<organism evidence="3 4">
    <name type="scientific">Stenotrophobium rhamnosiphilum</name>
    <dbReference type="NCBI Taxonomy" id="2029166"/>
    <lineage>
        <taxon>Bacteria</taxon>
        <taxon>Pseudomonadati</taxon>
        <taxon>Pseudomonadota</taxon>
        <taxon>Gammaproteobacteria</taxon>
        <taxon>Nevskiales</taxon>
        <taxon>Nevskiaceae</taxon>
        <taxon>Stenotrophobium</taxon>
    </lineage>
</organism>
<dbReference type="PANTHER" id="PTHR43777">
    <property type="entry name" value="MOLYBDENUM COFACTOR CYTIDYLYLTRANSFERASE"/>
    <property type="match status" value="1"/>
</dbReference>
<dbReference type="InterPro" id="IPR029044">
    <property type="entry name" value="Nucleotide-diphossugar_trans"/>
</dbReference>
<protein>
    <recommendedName>
        <fullName evidence="2">MobA-like NTP transferase domain-containing protein</fullName>
    </recommendedName>
</protein>
<proteinExistence type="predicted"/>
<evidence type="ECO:0000259" key="2">
    <source>
        <dbReference type="Pfam" id="PF12804"/>
    </source>
</evidence>
<dbReference type="PANTHER" id="PTHR43777:SF1">
    <property type="entry name" value="MOLYBDENUM COFACTOR CYTIDYLYLTRANSFERASE"/>
    <property type="match status" value="1"/>
</dbReference>
<comment type="caution">
    <text evidence="3">The sequence shown here is derived from an EMBL/GenBank/DDBJ whole genome shotgun (WGS) entry which is preliminary data.</text>
</comment>
<accession>A0A2T5MC65</accession>
<dbReference type="RefSeq" id="WP_107941497.1">
    <property type="nucleotide sequence ID" value="NZ_QANS01000007.1"/>
</dbReference>
<reference evidence="3 4" key="1">
    <citation type="submission" date="2018-04" db="EMBL/GenBank/DDBJ databases">
        <title>Novel species isolated from glacier.</title>
        <authorList>
            <person name="Liu Q."/>
            <person name="Xin Y.-H."/>
        </authorList>
    </citation>
    <scope>NUCLEOTIDE SEQUENCE [LARGE SCALE GENOMIC DNA]</scope>
    <source>
        <strain evidence="3 4">GT1R17</strain>
    </source>
</reference>
<dbReference type="Gene3D" id="3.90.550.10">
    <property type="entry name" value="Spore Coat Polysaccharide Biosynthesis Protein SpsA, Chain A"/>
    <property type="match status" value="1"/>
</dbReference>
<feature type="domain" description="MobA-like NTP transferase" evidence="2">
    <location>
        <begin position="7"/>
        <end position="168"/>
    </location>
</feature>
<gene>
    <name evidence="3" type="ORF">CJD38_16555</name>
</gene>
<dbReference type="GO" id="GO:0016779">
    <property type="term" value="F:nucleotidyltransferase activity"/>
    <property type="evidence" value="ECO:0007669"/>
    <property type="project" value="UniProtKB-ARBA"/>
</dbReference>
<dbReference type="Pfam" id="PF12804">
    <property type="entry name" value="NTP_transf_3"/>
    <property type="match status" value="1"/>
</dbReference>
<dbReference type="CDD" id="cd04182">
    <property type="entry name" value="GT_2_like_f"/>
    <property type="match status" value="1"/>
</dbReference>
<keyword evidence="1" id="KW-0460">Magnesium</keyword>
<dbReference type="AlphaFoldDB" id="A0A2T5MC65"/>
<sequence length="198" mass="21215">MSRICIVLLAAGNSSRFGSPKLLSPLGDSTLIGHAAQAALQTGAPLIVVTGAYTEKISAALKGINARLIHNSDWEEGMGKSIATAFSDLLNDANVFDAAIVCPADMPLIGAAQFQRLINAHQQSPQRIIVSDLGEAQGPPCLFPRHYFEELAQLRGPQGARTLLKEHKAEITSIAMPEAAMDIDTPNDYARLQNRRMG</sequence>
<dbReference type="SUPFAM" id="SSF53448">
    <property type="entry name" value="Nucleotide-diphospho-sugar transferases"/>
    <property type="match status" value="1"/>
</dbReference>
<evidence type="ECO:0000256" key="1">
    <source>
        <dbReference type="ARBA" id="ARBA00022842"/>
    </source>
</evidence>
<dbReference type="InterPro" id="IPR025877">
    <property type="entry name" value="MobA-like_NTP_Trfase"/>
</dbReference>
<dbReference type="Proteomes" id="UP000244248">
    <property type="component" value="Unassembled WGS sequence"/>
</dbReference>
<dbReference type="EMBL" id="QANS01000007">
    <property type="protein sequence ID" value="PTU30151.1"/>
    <property type="molecule type" value="Genomic_DNA"/>
</dbReference>